<protein>
    <submittedName>
        <fullName evidence="3">NADPH-dependent ferric siderophore reductase, contains FAD-binding and SIP domains</fullName>
    </submittedName>
</protein>
<accession>A0A1G4SH77</accession>
<keyword evidence="4" id="KW-1185">Reference proteome</keyword>
<dbReference type="Pfam" id="PF04954">
    <property type="entry name" value="SIP"/>
    <property type="match status" value="1"/>
</dbReference>
<dbReference type="PANTHER" id="PTHR30157">
    <property type="entry name" value="FERRIC REDUCTASE, NADPH-DEPENDENT"/>
    <property type="match status" value="1"/>
</dbReference>
<dbReference type="PROSITE" id="PS51384">
    <property type="entry name" value="FAD_FR"/>
    <property type="match status" value="1"/>
</dbReference>
<evidence type="ECO:0000256" key="1">
    <source>
        <dbReference type="ARBA" id="ARBA00035644"/>
    </source>
</evidence>
<dbReference type="InterPro" id="IPR017938">
    <property type="entry name" value="Riboflavin_synthase-like_b-brl"/>
</dbReference>
<dbReference type="CDD" id="cd06193">
    <property type="entry name" value="siderophore_interacting"/>
    <property type="match status" value="1"/>
</dbReference>
<feature type="domain" description="FAD-binding FR-type" evidence="2">
    <location>
        <begin position="106"/>
        <end position="229"/>
    </location>
</feature>
<comment type="similarity">
    <text evidence="1">Belongs to the SIP oxidoreductase family.</text>
</comment>
<sequence>MADPFTAVARIPCAAPADLLALLCDRLEPEATRHRSPDAARLENWCGEVDLAVEAAGRLALHARSDREDRLAVLKMQLAEHIHAAGAGTVAAFAWEGHGAGNPSLPYFRELRVARAWELTPLMRRVVLEGDAAHFAAGGLHVRVLIPPAGRDPVWPHAAPDGRIIWPTGPEALTARVYTVREVDMARGEIALDVVQHPGAATPGADWARRARAGDRVGLLGPGGAGLPPARWYLLAGDETALPAIARMVAALPADAEAVIRLEVADAREEQPLPSAARLDVQWLHRDGAAPGTGDRLEKAVRALAFPPDAEDIHVWAGCEQKTARAVRRFVTGERGLAKRRCAIAAYWRLGHPGIDLAD</sequence>
<evidence type="ECO:0000313" key="3">
    <source>
        <dbReference type="EMBL" id="SCW68401.1"/>
    </source>
</evidence>
<dbReference type="GO" id="GO:0016491">
    <property type="term" value="F:oxidoreductase activity"/>
    <property type="evidence" value="ECO:0007669"/>
    <property type="project" value="InterPro"/>
</dbReference>
<dbReference type="Pfam" id="PF08021">
    <property type="entry name" value="FAD_binding_9"/>
    <property type="match status" value="1"/>
</dbReference>
<dbReference type="InterPro" id="IPR039374">
    <property type="entry name" value="SIP_fam"/>
</dbReference>
<dbReference type="InterPro" id="IPR013113">
    <property type="entry name" value="SIP_FAD-bd"/>
</dbReference>
<dbReference type="InterPro" id="IPR039261">
    <property type="entry name" value="FNR_nucleotide-bd"/>
</dbReference>
<dbReference type="RefSeq" id="WP_091439260.1">
    <property type="nucleotide sequence ID" value="NZ_FMTP01000003.1"/>
</dbReference>
<dbReference type="Gene3D" id="3.30.310.50">
    <property type="entry name" value="Alpha-D-phosphohexomutase, C-terminal domain"/>
    <property type="match status" value="1"/>
</dbReference>
<dbReference type="EMBL" id="FMTP01000003">
    <property type="protein sequence ID" value="SCW68401.1"/>
    <property type="molecule type" value="Genomic_DNA"/>
</dbReference>
<organism evidence="3 4">
    <name type="scientific">Ancylobacter rudongensis</name>
    <dbReference type="NCBI Taxonomy" id="177413"/>
    <lineage>
        <taxon>Bacteria</taxon>
        <taxon>Pseudomonadati</taxon>
        <taxon>Pseudomonadota</taxon>
        <taxon>Alphaproteobacteria</taxon>
        <taxon>Hyphomicrobiales</taxon>
        <taxon>Xanthobacteraceae</taxon>
        <taxon>Ancylobacter</taxon>
    </lineage>
</organism>
<gene>
    <name evidence="3" type="ORF">SAMN05660859_2205</name>
</gene>
<dbReference type="InterPro" id="IPR007037">
    <property type="entry name" value="SIP_rossman_dom"/>
</dbReference>
<proteinExistence type="inferred from homology"/>
<reference evidence="4" key="1">
    <citation type="submission" date="2016-10" db="EMBL/GenBank/DDBJ databases">
        <authorList>
            <person name="Varghese N."/>
            <person name="Submissions S."/>
        </authorList>
    </citation>
    <scope>NUCLEOTIDE SEQUENCE [LARGE SCALE GENOMIC DNA]</scope>
    <source>
        <strain evidence="4">CGMCC 1.1761</strain>
    </source>
</reference>
<dbReference type="STRING" id="177413.SAMN05660859_2205"/>
<evidence type="ECO:0000313" key="4">
    <source>
        <dbReference type="Proteomes" id="UP000198889"/>
    </source>
</evidence>
<dbReference type="PANTHER" id="PTHR30157:SF0">
    <property type="entry name" value="NADPH-DEPENDENT FERRIC-CHELATE REDUCTASE"/>
    <property type="match status" value="1"/>
</dbReference>
<dbReference type="Gene3D" id="2.40.30.10">
    <property type="entry name" value="Translation factors"/>
    <property type="match status" value="1"/>
</dbReference>
<name>A0A1G4SH77_9HYPH</name>
<dbReference type="Gene3D" id="3.40.50.80">
    <property type="entry name" value="Nucleotide-binding domain of ferredoxin-NADP reductase (FNR) module"/>
    <property type="match status" value="1"/>
</dbReference>
<dbReference type="AlphaFoldDB" id="A0A1G4SH77"/>
<evidence type="ECO:0000259" key="2">
    <source>
        <dbReference type="PROSITE" id="PS51384"/>
    </source>
</evidence>
<dbReference type="SUPFAM" id="SSF63380">
    <property type="entry name" value="Riboflavin synthase domain-like"/>
    <property type="match status" value="1"/>
</dbReference>
<dbReference type="InterPro" id="IPR017927">
    <property type="entry name" value="FAD-bd_FR_type"/>
</dbReference>
<dbReference type="Proteomes" id="UP000198889">
    <property type="component" value="Unassembled WGS sequence"/>
</dbReference>